<dbReference type="SUPFAM" id="SSF51735">
    <property type="entry name" value="NAD(P)-binding Rossmann-fold domains"/>
    <property type="match status" value="1"/>
</dbReference>
<dbReference type="InterPro" id="IPR057326">
    <property type="entry name" value="KR_dom"/>
</dbReference>
<feature type="domain" description="Ketoreductase" evidence="3">
    <location>
        <begin position="7"/>
        <end position="192"/>
    </location>
</feature>
<dbReference type="InterPro" id="IPR002347">
    <property type="entry name" value="SDR_fam"/>
</dbReference>
<dbReference type="EMBL" id="VSSQ01028132">
    <property type="protein sequence ID" value="MPM77717.1"/>
    <property type="molecule type" value="Genomic_DNA"/>
</dbReference>
<dbReference type="GO" id="GO:0004316">
    <property type="term" value="F:3-oxoacyl-[acyl-carrier-protein] reductase (NADPH) activity"/>
    <property type="evidence" value="ECO:0007669"/>
    <property type="project" value="UniProtKB-EC"/>
</dbReference>
<dbReference type="PROSITE" id="PS00061">
    <property type="entry name" value="ADH_SHORT"/>
    <property type="match status" value="1"/>
</dbReference>
<accession>A0A645CLB3</accession>
<dbReference type="Gene3D" id="3.40.50.720">
    <property type="entry name" value="NAD(P)-binding Rossmann-like Domain"/>
    <property type="match status" value="1"/>
</dbReference>
<dbReference type="InterPro" id="IPR036291">
    <property type="entry name" value="NAD(P)-bd_dom_sf"/>
</dbReference>
<comment type="similarity">
    <text evidence="1">Belongs to the short-chain dehydrogenases/reductases (SDR) family.</text>
</comment>
<evidence type="ECO:0000313" key="4">
    <source>
        <dbReference type="EMBL" id="MPM77717.1"/>
    </source>
</evidence>
<comment type="caution">
    <text evidence="4">The sequence shown here is derived from an EMBL/GenBank/DDBJ whole genome shotgun (WGS) entry which is preliminary data.</text>
</comment>
<evidence type="ECO:0000259" key="3">
    <source>
        <dbReference type="SMART" id="SM00822"/>
    </source>
</evidence>
<sequence>MNANADGKILVAGASRGIGLATAKMLLKRGYGVIASSRNIDVLKEAFASDENVEIIACDFSDVDSIANFAERVNKEAGPIDGLVYTAGMQLTMPISMNKPDNVKKIFALNTFAPIELIRCFAKKKMTAEKGASFVLISSLSAHEGSIGQSLYGATKGALEGFLAPASAELAARNIRLNVVTPGMVLTDMSLGFMKNLSAEKRENIESSYPLGLGAPEDAASLIHWLLSPESKWATGQSYIIDGGHMVRG</sequence>
<gene>
    <name evidence="4" type="primary">fabG_103</name>
    <name evidence="4" type="ORF">SDC9_124725</name>
</gene>
<keyword evidence="2 4" id="KW-0560">Oxidoreductase</keyword>
<name>A0A645CLB3_9ZZZZ</name>
<dbReference type="InterPro" id="IPR051122">
    <property type="entry name" value="SDR_DHRS6-like"/>
</dbReference>
<dbReference type="CDD" id="cd05233">
    <property type="entry name" value="SDR_c"/>
    <property type="match status" value="1"/>
</dbReference>
<organism evidence="4">
    <name type="scientific">bioreactor metagenome</name>
    <dbReference type="NCBI Taxonomy" id="1076179"/>
    <lineage>
        <taxon>unclassified sequences</taxon>
        <taxon>metagenomes</taxon>
        <taxon>ecological metagenomes</taxon>
    </lineage>
</organism>
<evidence type="ECO:0000256" key="2">
    <source>
        <dbReference type="ARBA" id="ARBA00023002"/>
    </source>
</evidence>
<reference evidence="4" key="1">
    <citation type="submission" date="2019-08" db="EMBL/GenBank/DDBJ databases">
        <authorList>
            <person name="Kucharzyk K."/>
            <person name="Murdoch R.W."/>
            <person name="Higgins S."/>
            <person name="Loffler F."/>
        </authorList>
    </citation>
    <scope>NUCLEOTIDE SEQUENCE</scope>
</reference>
<protein>
    <submittedName>
        <fullName evidence="4">3-oxoacyl-[acyl-carrier-protein] reductase FabG</fullName>
        <ecNumber evidence="4">1.1.1.100</ecNumber>
    </submittedName>
</protein>
<dbReference type="AlphaFoldDB" id="A0A645CLB3"/>
<dbReference type="InterPro" id="IPR020904">
    <property type="entry name" value="Sc_DH/Rdtase_CS"/>
</dbReference>
<dbReference type="Pfam" id="PF13561">
    <property type="entry name" value="adh_short_C2"/>
    <property type="match status" value="1"/>
</dbReference>
<dbReference type="PANTHER" id="PTHR43477:SF1">
    <property type="entry name" value="DIHYDROANTICAPSIN 7-DEHYDROGENASE"/>
    <property type="match status" value="1"/>
</dbReference>
<dbReference type="EC" id="1.1.1.100" evidence="4"/>
<dbReference type="PANTHER" id="PTHR43477">
    <property type="entry name" value="DIHYDROANTICAPSIN 7-DEHYDROGENASE"/>
    <property type="match status" value="1"/>
</dbReference>
<proteinExistence type="inferred from homology"/>
<evidence type="ECO:0000256" key="1">
    <source>
        <dbReference type="ARBA" id="ARBA00006484"/>
    </source>
</evidence>
<dbReference type="PRINTS" id="PR00081">
    <property type="entry name" value="GDHRDH"/>
</dbReference>
<dbReference type="SMART" id="SM00822">
    <property type="entry name" value="PKS_KR"/>
    <property type="match status" value="1"/>
</dbReference>